<accession>A0A7J6VLS6</accession>
<dbReference type="Proteomes" id="UP000554482">
    <property type="component" value="Unassembled WGS sequence"/>
</dbReference>
<comment type="caution">
    <text evidence="2">The sequence shown here is derived from an EMBL/GenBank/DDBJ whole genome shotgun (WGS) entry which is preliminary data.</text>
</comment>
<reference evidence="2 3" key="1">
    <citation type="submission" date="2020-06" db="EMBL/GenBank/DDBJ databases">
        <title>Transcriptomic and genomic resources for Thalictrum thalictroides and T. hernandezii: Facilitating candidate gene discovery in an emerging model plant lineage.</title>
        <authorList>
            <person name="Arias T."/>
            <person name="Riano-Pachon D.M."/>
            <person name="Di Stilio V.S."/>
        </authorList>
    </citation>
    <scope>NUCLEOTIDE SEQUENCE [LARGE SCALE GENOMIC DNA]</scope>
    <source>
        <strain evidence="3">cv. WT478/WT964</strain>
        <tissue evidence="2">Leaves</tissue>
    </source>
</reference>
<dbReference type="AlphaFoldDB" id="A0A7J6VLS6"/>
<gene>
    <name evidence="2" type="ORF">FRX31_024337</name>
</gene>
<evidence type="ECO:0000313" key="3">
    <source>
        <dbReference type="Proteomes" id="UP000554482"/>
    </source>
</evidence>
<organism evidence="2 3">
    <name type="scientific">Thalictrum thalictroides</name>
    <name type="common">Rue-anemone</name>
    <name type="synonym">Anemone thalictroides</name>
    <dbReference type="NCBI Taxonomy" id="46969"/>
    <lineage>
        <taxon>Eukaryota</taxon>
        <taxon>Viridiplantae</taxon>
        <taxon>Streptophyta</taxon>
        <taxon>Embryophyta</taxon>
        <taxon>Tracheophyta</taxon>
        <taxon>Spermatophyta</taxon>
        <taxon>Magnoliopsida</taxon>
        <taxon>Ranunculales</taxon>
        <taxon>Ranunculaceae</taxon>
        <taxon>Thalictroideae</taxon>
        <taxon>Thalictrum</taxon>
    </lineage>
</organism>
<keyword evidence="1" id="KW-0175">Coiled coil</keyword>
<evidence type="ECO:0000256" key="1">
    <source>
        <dbReference type="SAM" id="Coils"/>
    </source>
</evidence>
<keyword evidence="3" id="KW-1185">Reference proteome</keyword>
<dbReference type="EMBL" id="JABWDY010029870">
    <property type="protein sequence ID" value="KAF5186076.1"/>
    <property type="molecule type" value="Genomic_DNA"/>
</dbReference>
<feature type="coiled-coil region" evidence="1">
    <location>
        <begin position="54"/>
        <end position="81"/>
    </location>
</feature>
<name>A0A7J6VLS6_THATH</name>
<sequence>MRLTRIPRAENNKNPLLRYPQFLKSFNIALHGQGNLACTSTAPALTENKLDYLFQRCIQQVNEYTEKLKSSELELQSLVDTIMVEADDVEVAGSVYIYGKA</sequence>
<protein>
    <submittedName>
        <fullName evidence="2">Uncharacterized protein</fullName>
    </submittedName>
</protein>
<evidence type="ECO:0000313" key="2">
    <source>
        <dbReference type="EMBL" id="KAF5186076.1"/>
    </source>
</evidence>
<proteinExistence type="predicted"/>
<dbReference type="OrthoDB" id="272703at2759"/>